<dbReference type="OrthoDB" id="46868at2759"/>
<evidence type="ECO:0000259" key="12">
    <source>
        <dbReference type="Pfam" id="PF03908"/>
    </source>
</evidence>
<feature type="compositionally biased region" description="Polar residues" evidence="10">
    <location>
        <begin position="142"/>
        <end position="152"/>
    </location>
</feature>
<dbReference type="VEuPathDB" id="FungiDB:AMAG_07344"/>
<proteinExistence type="inferred from homology"/>
<reference evidence="14" key="2">
    <citation type="submission" date="2009-11" db="EMBL/GenBank/DDBJ databases">
        <title>The Genome Sequence of Allomyces macrogynus strain ATCC 38327.</title>
        <authorList>
            <consortium name="The Broad Institute Genome Sequencing Platform"/>
            <person name="Russ C."/>
            <person name="Cuomo C."/>
            <person name="Shea T."/>
            <person name="Young S.K."/>
            <person name="Zeng Q."/>
            <person name="Koehrsen M."/>
            <person name="Haas B."/>
            <person name="Borodovsky M."/>
            <person name="Guigo R."/>
            <person name="Alvarado L."/>
            <person name="Berlin A."/>
            <person name="Borenstein D."/>
            <person name="Chen Z."/>
            <person name="Engels R."/>
            <person name="Freedman E."/>
            <person name="Gellesch M."/>
            <person name="Goldberg J."/>
            <person name="Griggs A."/>
            <person name="Gujja S."/>
            <person name="Heiman D."/>
            <person name="Hepburn T."/>
            <person name="Howarth C."/>
            <person name="Jen D."/>
            <person name="Larson L."/>
            <person name="Lewis B."/>
            <person name="Mehta T."/>
            <person name="Park D."/>
            <person name="Pearson M."/>
            <person name="Roberts A."/>
            <person name="Saif S."/>
            <person name="Shenoy N."/>
            <person name="Sisk P."/>
            <person name="Stolte C."/>
            <person name="Sykes S."/>
            <person name="Walk T."/>
            <person name="White J."/>
            <person name="Yandava C."/>
            <person name="Burger G."/>
            <person name="Gray M.W."/>
            <person name="Holland P.W.H."/>
            <person name="King N."/>
            <person name="Lang F.B.F."/>
            <person name="Roger A.J."/>
            <person name="Ruiz-Trillo I."/>
            <person name="Lander E."/>
            <person name="Nusbaum C."/>
        </authorList>
    </citation>
    <scope>NUCLEOTIDE SEQUENCE [LARGE SCALE GENOMIC DNA]</scope>
    <source>
        <strain evidence="14">ATCC 38327</strain>
    </source>
</reference>
<feature type="transmembrane region" description="Helical" evidence="11">
    <location>
        <begin position="229"/>
        <end position="246"/>
    </location>
</feature>
<name>A0A0L0SI09_ALLM3</name>
<evidence type="ECO:0000256" key="11">
    <source>
        <dbReference type="SAM" id="Phobius"/>
    </source>
</evidence>
<evidence type="ECO:0000256" key="1">
    <source>
        <dbReference type="ARBA" id="ARBA00004163"/>
    </source>
</evidence>
<organism evidence="13 14">
    <name type="scientific">Allomyces macrogynus (strain ATCC 38327)</name>
    <name type="common">Allomyces javanicus var. macrogynus</name>
    <dbReference type="NCBI Taxonomy" id="578462"/>
    <lineage>
        <taxon>Eukaryota</taxon>
        <taxon>Fungi</taxon>
        <taxon>Fungi incertae sedis</taxon>
        <taxon>Blastocladiomycota</taxon>
        <taxon>Blastocladiomycetes</taxon>
        <taxon>Blastocladiales</taxon>
        <taxon>Blastocladiaceae</taxon>
        <taxon>Allomyces</taxon>
    </lineage>
</organism>
<dbReference type="PANTHER" id="PTHR12825:SF0">
    <property type="entry name" value="VESICLE TRANSPORT PROTEIN SEC20"/>
    <property type="match status" value="1"/>
</dbReference>
<gene>
    <name evidence="13" type="ORF">AMAG_07344</name>
</gene>
<evidence type="ECO:0000256" key="6">
    <source>
        <dbReference type="ARBA" id="ARBA00022989"/>
    </source>
</evidence>
<keyword evidence="14" id="KW-1185">Reference proteome</keyword>
<dbReference type="EMBL" id="GG745339">
    <property type="protein sequence ID" value="KNE62092.1"/>
    <property type="molecule type" value="Genomic_DNA"/>
</dbReference>
<keyword evidence="7" id="KW-0175">Coiled coil</keyword>
<evidence type="ECO:0000256" key="3">
    <source>
        <dbReference type="ARBA" id="ARBA00022692"/>
    </source>
</evidence>
<comment type="similarity">
    <text evidence="9">Belongs to the SEC20 family.</text>
</comment>
<keyword evidence="3 11" id="KW-0812">Transmembrane</keyword>
<evidence type="ECO:0000256" key="9">
    <source>
        <dbReference type="ARBA" id="ARBA00037934"/>
    </source>
</evidence>
<evidence type="ECO:0000313" key="13">
    <source>
        <dbReference type="EMBL" id="KNE62092.1"/>
    </source>
</evidence>
<dbReference type="AlphaFoldDB" id="A0A0L0SI09"/>
<dbReference type="GO" id="GO:0031201">
    <property type="term" value="C:SNARE complex"/>
    <property type="evidence" value="ECO:0007669"/>
    <property type="project" value="TreeGrafter"/>
</dbReference>
<dbReference type="STRING" id="578462.A0A0L0SI09"/>
<feature type="region of interest" description="Disordered" evidence="10">
    <location>
        <begin position="123"/>
        <end position="153"/>
    </location>
</feature>
<evidence type="ECO:0000256" key="7">
    <source>
        <dbReference type="ARBA" id="ARBA00023054"/>
    </source>
</evidence>
<feature type="domain" description="Sec20 C-terminal" evidence="12">
    <location>
        <begin position="160"/>
        <end position="250"/>
    </location>
</feature>
<keyword evidence="8 11" id="KW-0472">Membrane</keyword>
<keyword evidence="4" id="KW-0256">Endoplasmic reticulum</keyword>
<evidence type="ECO:0000256" key="5">
    <source>
        <dbReference type="ARBA" id="ARBA00022892"/>
    </source>
</evidence>
<protein>
    <recommendedName>
        <fullName evidence="12">Sec20 C-terminal domain-containing protein</fullName>
    </recommendedName>
</protein>
<accession>A0A0L0SI09</accession>
<dbReference type="GO" id="GO:0005789">
    <property type="term" value="C:endoplasmic reticulum membrane"/>
    <property type="evidence" value="ECO:0007669"/>
    <property type="project" value="UniProtKB-SubCell"/>
</dbReference>
<evidence type="ECO:0000256" key="10">
    <source>
        <dbReference type="SAM" id="MobiDB-lite"/>
    </source>
</evidence>
<dbReference type="GO" id="GO:0005484">
    <property type="term" value="F:SNAP receptor activity"/>
    <property type="evidence" value="ECO:0007669"/>
    <property type="project" value="InterPro"/>
</dbReference>
<dbReference type="Proteomes" id="UP000054350">
    <property type="component" value="Unassembled WGS sequence"/>
</dbReference>
<evidence type="ECO:0000256" key="8">
    <source>
        <dbReference type="ARBA" id="ARBA00023136"/>
    </source>
</evidence>
<keyword evidence="5" id="KW-0931">ER-Golgi transport</keyword>
<evidence type="ECO:0000313" key="14">
    <source>
        <dbReference type="Proteomes" id="UP000054350"/>
    </source>
</evidence>
<dbReference type="PANTHER" id="PTHR12825">
    <property type="entry name" value="BNIP1-RELATED"/>
    <property type="match status" value="1"/>
</dbReference>
<dbReference type="InterPro" id="IPR005606">
    <property type="entry name" value="Sec20"/>
</dbReference>
<keyword evidence="6 11" id="KW-1133">Transmembrane helix</keyword>
<evidence type="ECO:0000256" key="4">
    <source>
        <dbReference type="ARBA" id="ARBA00022824"/>
    </source>
</evidence>
<reference evidence="13 14" key="1">
    <citation type="submission" date="2009-11" db="EMBL/GenBank/DDBJ databases">
        <title>Annotation of Allomyces macrogynus ATCC 38327.</title>
        <authorList>
            <consortium name="The Broad Institute Genome Sequencing Platform"/>
            <person name="Russ C."/>
            <person name="Cuomo C."/>
            <person name="Burger G."/>
            <person name="Gray M.W."/>
            <person name="Holland P.W.H."/>
            <person name="King N."/>
            <person name="Lang F.B.F."/>
            <person name="Roger A.J."/>
            <person name="Ruiz-Trillo I."/>
            <person name="Young S.K."/>
            <person name="Zeng Q."/>
            <person name="Gargeya S."/>
            <person name="Fitzgerald M."/>
            <person name="Haas B."/>
            <person name="Abouelleil A."/>
            <person name="Alvarado L."/>
            <person name="Arachchi H.M."/>
            <person name="Berlin A."/>
            <person name="Chapman S.B."/>
            <person name="Gearin G."/>
            <person name="Goldberg J."/>
            <person name="Griggs A."/>
            <person name="Gujja S."/>
            <person name="Hansen M."/>
            <person name="Heiman D."/>
            <person name="Howarth C."/>
            <person name="Larimer J."/>
            <person name="Lui A."/>
            <person name="MacDonald P.J.P."/>
            <person name="McCowen C."/>
            <person name="Montmayeur A."/>
            <person name="Murphy C."/>
            <person name="Neiman D."/>
            <person name="Pearson M."/>
            <person name="Priest M."/>
            <person name="Roberts A."/>
            <person name="Saif S."/>
            <person name="Shea T."/>
            <person name="Sisk P."/>
            <person name="Stolte C."/>
            <person name="Sykes S."/>
            <person name="Wortman J."/>
            <person name="Nusbaum C."/>
            <person name="Birren B."/>
        </authorList>
    </citation>
    <scope>NUCLEOTIDE SEQUENCE [LARGE SCALE GENOMIC DNA]</scope>
    <source>
        <strain evidence="13 14">ATCC 38327</strain>
    </source>
</reference>
<dbReference type="Pfam" id="PF03908">
    <property type="entry name" value="Sec20"/>
    <property type="match status" value="1"/>
</dbReference>
<sequence length="256" mass="28616">MAHSYAQDLCSSLLRRGDQVQSALAGLNTAIQRRELDSDKAWTARSADVCAQLQEWQTDLNDARDIFGDFPASERAQWMSKVNQSQQVKGIHEASLRKMAAQVKEQLKERLVDHRKQLFAMSTPANATSGLRSRGGGKNLAGSKSSLDSAASNDERVLHTAEEATKSLKLMTQMMAAELEKSAANMTAFDTQTRLLKSTQKEYSTLTAVLRGSKQLITKLEQRDRTDKIIMAFACLVFLSVVLYILKKRVFWFLLP</sequence>
<dbReference type="GO" id="GO:0006890">
    <property type="term" value="P:retrograde vesicle-mediated transport, Golgi to endoplasmic reticulum"/>
    <property type="evidence" value="ECO:0007669"/>
    <property type="project" value="InterPro"/>
</dbReference>
<keyword evidence="2" id="KW-0813">Transport</keyword>
<evidence type="ECO:0000256" key="2">
    <source>
        <dbReference type="ARBA" id="ARBA00022448"/>
    </source>
</evidence>
<dbReference type="InterPro" id="IPR056173">
    <property type="entry name" value="Sec20_C"/>
</dbReference>
<comment type="subcellular location">
    <subcellularLocation>
        <location evidence="1">Endoplasmic reticulum membrane</location>
        <topology evidence="1">Single-pass type IV membrane protein</topology>
    </subcellularLocation>
</comment>